<feature type="region of interest" description="Disordered" evidence="1">
    <location>
        <begin position="29"/>
        <end position="54"/>
    </location>
</feature>
<proteinExistence type="predicted"/>
<reference evidence="3" key="1">
    <citation type="journal article" date="2011" name="Stand. Genomic Sci.">
        <title>Non-contiguous finished genome sequence of the opportunistic oral pathogen Prevotella multisaccharivorax type strain (PPPA20).</title>
        <authorList>
            <person name="Pati A."/>
            <person name="Gronow S."/>
            <person name="Lu M."/>
            <person name="Lapidus A."/>
            <person name="Nolan M."/>
            <person name="Lucas S."/>
            <person name="Hammon N."/>
            <person name="Deshpande S."/>
            <person name="Cheng J.F."/>
            <person name="Tapia R."/>
            <person name="Han C."/>
            <person name="Goodwin L."/>
            <person name="Pitluck S."/>
            <person name="Liolios K."/>
            <person name="Pagani I."/>
            <person name="Mavromatis K."/>
            <person name="Mikhailova N."/>
            <person name="Huntemann M."/>
            <person name="Chen A."/>
            <person name="Palaniappan K."/>
            <person name="Land M."/>
            <person name="Hauser L."/>
            <person name="Detter J.C."/>
            <person name="Brambilla E.M."/>
            <person name="Rohde M."/>
            <person name="Goker M."/>
            <person name="Woyke T."/>
            <person name="Bristow J."/>
            <person name="Eisen J.A."/>
            <person name="Markowitz V."/>
            <person name="Hugenholtz P."/>
            <person name="Kyrpides N.C."/>
            <person name="Klenk H.P."/>
            <person name="Ivanova N."/>
        </authorList>
    </citation>
    <scope>NUCLEOTIDE SEQUENCE [LARGE SCALE GENOMIC DNA]</scope>
    <source>
        <strain evidence="3">DSM 17128</strain>
    </source>
</reference>
<name>F8NAW7_9BACT</name>
<evidence type="ECO:0000256" key="1">
    <source>
        <dbReference type="SAM" id="MobiDB-lite"/>
    </source>
</evidence>
<dbReference type="EMBL" id="GL945017">
    <property type="protein sequence ID" value="EGN56865.1"/>
    <property type="molecule type" value="Genomic_DNA"/>
</dbReference>
<sequence length="54" mass="6429">MTVKRGENNKLIAKLQRKLEAREKEIAKLKAGRKADKKQIKNLQRENNKKKTRR</sequence>
<keyword evidence="3" id="KW-1185">Reference proteome</keyword>
<dbReference type="HOGENOM" id="CLU_3046588_0_0_10"/>
<protein>
    <submittedName>
        <fullName evidence="2">Uncharacterized protein</fullName>
    </submittedName>
</protein>
<organism evidence="2 3">
    <name type="scientific">Hallella multisaccharivorax DSM 17128</name>
    <dbReference type="NCBI Taxonomy" id="688246"/>
    <lineage>
        <taxon>Bacteria</taxon>
        <taxon>Pseudomonadati</taxon>
        <taxon>Bacteroidota</taxon>
        <taxon>Bacteroidia</taxon>
        <taxon>Bacteroidales</taxon>
        <taxon>Prevotellaceae</taxon>
        <taxon>Hallella</taxon>
    </lineage>
</organism>
<dbReference type="Proteomes" id="UP000002772">
    <property type="component" value="Unassembled WGS sequence"/>
</dbReference>
<accession>F8NAW7</accession>
<dbReference type="AlphaFoldDB" id="F8NAW7"/>
<dbReference type="RefSeq" id="WP_007574179.1">
    <property type="nucleotide sequence ID" value="NZ_BPTS01000001.1"/>
</dbReference>
<evidence type="ECO:0000313" key="3">
    <source>
        <dbReference type="Proteomes" id="UP000002772"/>
    </source>
</evidence>
<evidence type="ECO:0000313" key="2">
    <source>
        <dbReference type="EMBL" id="EGN56865.1"/>
    </source>
</evidence>
<gene>
    <name evidence="2" type="ORF">Premu_1447</name>
</gene>